<dbReference type="EMBL" id="LNNH01000025">
    <property type="protein sequence ID" value="KWW17972.1"/>
    <property type="molecule type" value="Genomic_DNA"/>
</dbReference>
<evidence type="ECO:0000313" key="2">
    <source>
        <dbReference type="Proteomes" id="UP000064189"/>
    </source>
</evidence>
<gene>
    <name evidence="1" type="ORF">AS888_20900</name>
</gene>
<proteinExistence type="predicted"/>
<dbReference type="AlphaFoldDB" id="A0A109MXK2"/>
<keyword evidence="2" id="KW-1185">Reference proteome</keyword>
<sequence length="121" mass="14049">MIDMEVPVISVLENGLLDSVGNKVFRWFVPKENSNDYPYIRVAELDNTDEDYRDNKAVASDIAIQVDLWTKGDPDILQNRIDQIMKTLQFKRIGVTSFYEENTGAMRKALRYTSKVRLEEE</sequence>
<evidence type="ECO:0008006" key="3">
    <source>
        <dbReference type="Google" id="ProtNLM"/>
    </source>
</evidence>
<dbReference type="RefSeq" id="WP_061142613.1">
    <property type="nucleotide sequence ID" value="NZ_LNNH01000025.1"/>
</dbReference>
<name>A0A109MXK2_9BACI</name>
<evidence type="ECO:0000313" key="1">
    <source>
        <dbReference type="EMBL" id="KWW17972.1"/>
    </source>
</evidence>
<dbReference type="Proteomes" id="UP000064189">
    <property type="component" value="Unassembled WGS sequence"/>
</dbReference>
<organism evidence="1 2">
    <name type="scientific">Peribacillus simplex</name>
    <dbReference type="NCBI Taxonomy" id="1478"/>
    <lineage>
        <taxon>Bacteria</taxon>
        <taxon>Bacillati</taxon>
        <taxon>Bacillota</taxon>
        <taxon>Bacilli</taxon>
        <taxon>Bacillales</taxon>
        <taxon>Bacillaceae</taxon>
        <taxon>Peribacillus</taxon>
    </lineage>
</organism>
<accession>A0A109MXK2</accession>
<protein>
    <recommendedName>
        <fullName evidence="3">DUF3168 domain-containing protein</fullName>
    </recommendedName>
</protein>
<reference evidence="1 2" key="1">
    <citation type="submission" date="2015-11" db="EMBL/GenBank/DDBJ databases">
        <title>Genome Sequence of Bacillus simplex strain VanAntwerpen2.</title>
        <authorList>
            <person name="Couger M.B."/>
        </authorList>
    </citation>
    <scope>NUCLEOTIDE SEQUENCE [LARGE SCALE GENOMIC DNA]</scope>
    <source>
        <strain evidence="1 2">VanAntwerpen02</strain>
    </source>
</reference>
<comment type="caution">
    <text evidence="1">The sequence shown here is derived from an EMBL/GenBank/DDBJ whole genome shotgun (WGS) entry which is preliminary data.</text>
</comment>